<evidence type="ECO:0000256" key="3">
    <source>
        <dbReference type="ARBA" id="ARBA00023125"/>
    </source>
</evidence>
<dbReference type="InterPro" id="IPR050950">
    <property type="entry name" value="HTH-type_LysR_regulators"/>
</dbReference>
<dbReference type="InterPro" id="IPR000847">
    <property type="entry name" value="LysR_HTH_N"/>
</dbReference>
<proteinExistence type="inferred from homology"/>
<evidence type="ECO:0000259" key="8">
    <source>
        <dbReference type="PROSITE" id="PS50931"/>
    </source>
</evidence>
<dbReference type="InterPro" id="IPR036390">
    <property type="entry name" value="WH_DNA-bd_sf"/>
</dbReference>
<dbReference type="Gene3D" id="1.10.10.10">
    <property type="entry name" value="Winged helix-like DNA-binding domain superfamily/Winged helix DNA-binding domain"/>
    <property type="match status" value="1"/>
</dbReference>
<evidence type="ECO:0000256" key="6">
    <source>
        <dbReference type="ARBA" id="ARBA00067332"/>
    </source>
</evidence>
<dbReference type="Pfam" id="PF03466">
    <property type="entry name" value="LysR_substrate"/>
    <property type="match status" value="1"/>
</dbReference>
<dbReference type="SUPFAM" id="SSF46785">
    <property type="entry name" value="Winged helix' DNA-binding domain"/>
    <property type="match status" value="1"/>
</dbReference>
<dbReference type="Pfam" id="PF00126">
    <property type="entry name" value="HTH_1"/>
    <property type="match status" value="1"/>
</dbReference>
<sequence>MKPEFTSRSLVYFASVAKHGSIRGAAEVLNIAASAVNRQILDLEFSVGVPLFQRLARGMRLTSAGELLLAHIQRTSRDFEVVKSQIEELQGLRRGAVRIAMIEAVAEATADQIAIFRQRHPKVSFEFKVTGSVEVIGAVAREEFDIGIAFNPPAERKFYALAETRQTLCAVMARSHPLAGRDALRFSDCLAFPILLGDRSLGGRALLDAMADGTTVDLQPVVVGNSIAAMETIAAASETVCFQIEIGARTNEALIARRLTDHALTGRLVLGVRRGRQLPAIAAVFAETLKAALFP</sequence>
<dbReference type="PANTHER" id="PTHR30419">
    <property type="entry name" value="HTH-TYPE TRANSCRIPTIONAL REGULATOR YBHD"/>
    <property type="match status" value="1"/>
</dbReference>
<evidence type="ECO:0000256" key="5">
    <source>
        <dbReference type="ARBA" id="ARBA00054626"/>
    </source>
</evidence>
<dbReference type="InterPro" id="IPR005119">
    <property type="entry name" value="LysR_subst-bd"/>
</dbReference>
<accession>A0AB35FD90</accession>
<reference evidence="9" key="1">
    <citation type="submission" date="2020-04" db="EMBL/GenBank/DDBJ databases">
        <title>Global-level population genomics supports evidence of horizontal gene transfer on evolution of Rhizobia in Lentils.</title>
        <authorList>
            <person name="Gai Y."/>
            <person name="Cook D."/>
            <person name="Riely B."/>
        </authorList>
    </citation>
    <scope>NUCLEOTIDE SEQUENCE</scope>
    <source>
        <strain evidence="9">TLR9</strain>
    </source>
</reference>
<feature type="domain" description="HTH lysR-type" evidence="8">
    <location>
        <begin position="5"/>
        <end position="62"/>
    </location>
</feature>
<dbReference type="GO" id="GO:0003700">
    <property type="term" value="F:DNA-binding transcription factor activity"/>
    <property type="evidence" value="ECO:0007669"/>
    <property type="project" value="InterPro"/>
</dbReference>
<name>A0AB35FD90_9HYPH</name>
<dbReference type="Gene3D" id="3.40.190.290">
    <property type="match status" value="1"/>
</dbReference>
<dbReference type="RefSeq" id="WP_221979275.1">
    <property type="nucleotide sequence ID" value="NZ_JAAXQQ010000004.1"/>
</dbReference>
<evidence type="ECO:0000313" key="10">
    <source>
        <dbReference type="Proteomes" id="UP000758022"/>
    </source>
</evidence>
<dbReference type="EMBL" id="JAAXQQ010000004">
    <property type="protein sequence ID" value="MBY3064704.1"/>
    <property type="molecule type" value="Genomic_DNA"/>
</dbReference>
<comment type="similarity">
    <text evidence="1">Belongs to the LysR transcriptional regulatory family.</text>
</comment>
<dbReference type="PROSITE" id="PS50931">
    <property type="entry name" value="HTH_LYSR"/>
    <property type="match status" value="1"/>
</dbReference>
<evidence type="ECO:0000256" key="2">
    <source>
        <dbReference type="ARBA" id="ARBA00023015"/>
    </source>
</evidence>
<protein>
    <recommendedName>
        <fullName evidence="6">HTH-type transcriptional regulator TtuA</fullName>
    </recommendedName>
    <alternativeName>
        <fullName evidence="7">Tartrate utilization transcriptional regulator</fullName>
    </alternativeName>
</protein>
<organism evidence="9 10">
    <name type="scientific">Rhizobium laguerreae</name>
    <dbReference type="NCBI Taxonomy" id="1076926"/>
    <lineage>
        <taxon>Bacteria</taxon>
        <taxon>Pseudomonadati</taxon>
        <taxon>Pseudomonadota</taxon>
        <taxon>Alphaproteobacteria</taxon>
        <taxon>Hyphomicrobiales</taxon>
        <taxon>Rhizobiaceae</taxon>
        <taxon>Rhizobium/Agrobacterium group</taxon>
        <taxon>Rhizobium</taxon>
    </lineage>
</organism>
<dbReference type="SUPFAM" id="SSF53850">
    <property type="entry name" value="Periplasmic binding protein-like II"/>
    <property type="match status" value="1"/>
</dbReference>
<dbReference type="GO" id="GO:0003677">
    <property type="term" value="F:DNA binding"/>
    <property type="evidence" value="ECO:0007669"/>
    <property type="project" value="UniProtKB-KW"/>
</dbReference>
<evidence type="ECO:0000256" key="7">
    <source>
        <dbReference type="ARBA" id="ARBA00083243"/>
    </source>
</evidence>
<evidence type="ECO:0000256" key="4">
    <source>
        <dbReference type="ARBA" id="ARBA00023163"/>
    </source>
</evidence>
<comment type="function">
    <text evidence="5">Transcriptional regulator of the ttuABCDE tartrate utilization operon.</text>
</comment>
<dbReference type="InterPro" id="IPR036388">
    <property type="entry name" value="WH-like_DNA-bd_sf"/>
</dbReference>
<evidence type="ECO:0000256" key="1">
    <source>
        <dbReference type="ARBA" id="ARBA00009437"/>
    </source>
</evidence>
<keyword evidence="3" id="KW-0238">DNA-binding</keyword>
<keyword evidence="2" id="KW-0805">Transcription regulation</keyword>
<dbReference type="AlphaFoldDB" id="A0AB35FD90"/>
<dbReference type="PANTHER" id="PTHR30419:SF2">
    <property type="entry name" value="LYSR FAMILY TRANSCRIPTIONAL REGULATOR"/>
    <property type="match status" value="1"/>
</dbReference>
<evidence type="ECO:0000313" key="9">
    <source>
        <dbReference type="EMBL" id="MBY3064704.1"/>
    </source>
</evidence>
<gene>
    <name evidence="9" type="ORF">HFO74_14880</name>
</gene>
<dbReference type="Proteomes" id="UP000758022">
    <property type="component" value="Unassembled WGS sequence"/>
</dbReference>
<dbReference type="FunFam" id="1.10.10.10:FF:000001">
    <property type="entry name" value="LysR family transcriptional regulator"/>
    <property type="match status" value="1"/>
</dbReference>
<dbReference type="GO" id="GO:0005829">
    <property type="term" value="C:cytosol"/>
    <property type="evidence" value="ECO:0007669"/>
    <property type="project" value="TreeGrafter"/>
</dbReference>
<comment type="caution">
    <text evidence="9">The sequence shown here is derived from an EMBL/GenBank/DDBJ whole genome shotgun (WGS) entry which is preliminary data.</text>
</comment>
<keyword evidence="4" id="KW-0804">Transcription</keyword>